<gene>
    <name evidence="1" type="ORF">AWN73_01325</name>
</gene>
<dbReference type="OrthoDB" id="1934527at2"/>
<protein>
    <submittedName>
        <fullName evidence="1">DNA-binding protein</fullName>
    </submittedName>
</protein>
<sequence>MNNFLINNSTNYTNTNLINIDSTNKITNKSSSDEITTSELSSSIKLDSDKKNILNKINANNAFNETYEDMELSIEEKLHLTIEYGRITSQMRHHGYNVPDFNLDNSDSKTSSFLPFISEMKEFSKTYFSTGDHLVSSDAFLNFCDKFEENLKKYDCF</sequence>
<dbReference type="KEGG" id="cbut:ATN24_11370"/>
<comment type="caution">
    <text evidence="1">The sequence shown here is derived from an EMBL/GenBank/DDBJ whole genome shotgun (WGS) entry which is preliminary data.</text>
</comment>
<evidence type="ECO:0000313" key="1">
    <source>
        <dbReference type="EMBL" id="PPV15762.1"/>
    </source>
</evidence>
<evidence type="ECO:0000313" key="2">
    <source>
        <dbReference type="Proteomes" id="UP000238081"/>
    </source>
</evidence>
<dbReference type="RefSeq" id="WP_043666760.1">
    <property type="nucleotide sequence ID" value="NZ_BTGE01000006.1"/>
</dbReference>
<proteinExistence type="predicted"/>
<dbReference type="Proteomes" id="UP000238081">
    <property type="component" value="Unassembled WGS sequence"/>
</dbReference>
<reference evidence="1 2" key="1">
    <citation type="submission" date="2016-01" db="EMBL/GenBank/DDBJ databases">
        <title>Characterization of the Clostridium difficile lineages that are prevalent in Hong Kong and China.</title>
        <authorList>
            <person name="Kwok J.S.-L."/>
            <person name="Lam W.-Y."/>
            <person name="Ip M."/>
            <person name="Chan T.-F."/>
            <person name="Hawkey P.M."/>
            <person name="Tsui S.K.-W."/>
        </authorList>
    </citation>
    <scope>NUCLEOTIDE SEQUENCE [LARGE SCALE GENOMIC DNA]</scope>
    <source>
        <strain evidence="1 2">300064</strain>
    </source>
</reference>
<dbReference type="GO" id="GO:0003677">
    <property type="term" value="F:DNA binding"/>
    <property type="evidence" value="ECO:0007669"/>
    <property type="project" value="UniProtKB-KW"/>
</dbReference>
<name>A0A2S7FC06_CLOBU</name>
<dbReference type="EMBL" id="LRDH01000096">
    <property type="protein sequence ID" value="PPV15762.1"/>
    <property type="molecule type" value="Genomic_DNA"/>
</dbReference>
<dbReference type="AlphaFoldDB" id="A0A2S7FC06"/>
<accession>A0A2S7FC06</accession>
<keyword evidence="1" id="KW-0238">DNA-binding</keyword>
<organism evidence="1 2">
    <name type="scientific">Clostridium butyricum</name>
    <dbReference type="NCBI Taxonomy" id="1492"/>
    <lineage>
        <taxon>Bacteria</taxon>
        <taxon>Bacillati</taxon>
        <taxon>Bacillota</taxon>
        <taxon>Clostridia</taxon>
        <taxon>Eubacteriales</taxon>
        <taxon>Clostridiaceae</taxon>
        <taxon>Clostridium</taxon>
    </lineage>
</organism>